<feature type="compositionally biased region" description="Polar residues" evidence="1">
    <location>
        <begin position="76"/>
        <end position="85"/>
    </location>
</feature>
<proteinExistence type="predicted"/>
<evidence type="ECO:0000313" key="2">
    <source>
        <dbReference type="EMBL" id="MFC5215894.1"/>
    </source>
</evidence>
<feature type="region of interest" description="Disordered" evidence="1">
    <location>
        <begin position="1"/>
        <end position="103"/>
    </location>
</feature>
<name>A0ABW0CK05_STRCD</name>
<dbReference type="RefSeq" id="WP_380854221.1">
    <property type="nucleotide sequence ID" value="NZ_JBHSKM010000011.1"/>
</dbReference>
<comment type="caution">
    <text evidence="2">The sequence shown here is derived from an EMBL/GenBank/DDBJ whole genome shotgun (WGS) entry which is preliminary data.</text>
</comment>
<accession>A0ABW0CK05</accession>
<keyword evidence="3" id="KW-1185">Reference proteome</keyword>
<organism evidence="2 3">
    <name type="scientific">Streptomyces coerulescens</name>
    <dbReference type="NCBI Taxonomy" id="29304"/>
    <lineage>
        <taxon>Bacteria</taxon>
        <taxon>Bacillati</taxon>
        <taxon>Actinomycetota</taxon>
        <taxon>Actinomycetes</taxon>
        <taxon>Kitasatosporales</taxon>
        <taxon>Streptomycetaceae</taxon>
        <taxon>Streptomyces</taxon>
    </lineage>
</organism>
<feature type="compositionally biased region" description="Low complexity" evidence="1">
    <location>
        <begin position="58"/>
        <end position="75"/>
    </location>
</feature>
<feature type="compositionally biased region" description="Low complexity" evidence="1">
    <location>
        <begin position="28"/>
        <end position="44"/>
    </location>
</feature>
<sequence length="103" mass="10103">MSTLGSGTTSGAVAVKASGSRTSVPPYRTATSTGPGSSAGTTTDSDARSPAPDCTRETGSPPTLTTPSRSTSARSKYTSASSIPITSPGFAVPSPPVSTPAIR</sequence>
<feature type="compositionally biased region" description="Polar residues" evidence="1">
    <location>
        <begin position="1"/>
        <end position="11"/>
    </location>
</feature>
<gene>
    <name evidence="2" type="ORF">ACFPQ9_18810</name>
</gene>
<feature type="compositionally biased region" description="Pro residues" evidence="1">
    <location>
        <begin position="93"/>
        <end position="103"/>
    </location>
</feature>
<evidence type="ECO:0000256" key="1">
    <source>
        <dbReference type="SAM" id="MobiDB-lite"/>
    </source>
</evidence>
<reference evidence="3" key="1">
    <citation type="journal article" date="2019" name="Int. J. Syst. Evol. Microbiol.">
        <title>The Global Catalogue of Microorganisms (GCM) 10K type strain sequencing project: providing services to taxonomists for standard genome sequencing and annotation.</title>
        <authorList>
            <consortium name="The Broad Institute Genomics Platform"/>
            <consortium name="The Broad Institute Genome Sequencing Center for Infectious Disease"/>
            <person name="Wu L."/>
            <person name="Ma J."/>
        </authorList>
    </citation>
    <scope>NUCLEOTIDE SEQUENCE [LARGE SCALE GENOMIC DNA]</scope>
    <source>
        <strain evidence="3">KCTC 42586</strain>
    </source>
</reference>
<protein>
    <submittedName>
        <fullName evidence="2">Uncharacterized protein</fullName>
    </submittedName>
</protein>
<evidence type="ECO:0000313" key="3">
    <source>
        <dbReference type="Proteomes" id="UP001596263"/>
    </source>
</evidence>
<dbReference type="EMBL" id="JBHSKM010000011">
    <property type="protein sequence ID" value="MFC5215894.1"/>
    <property type="molecule type" value="Genomic_DNA"/>
</dbReference>
<dbReference type="Proteomes" id="UP001596263">
    <property type="component" value="Unassembled WGS sequence"/>
</dbReference>